<dbReference type="RefSeq" id="WP_079217660.1">
    <property type="nucleotide sequence ID" value="NZ_CP018845.1"/>
</dbReference>
<dbReference type="AlphaFoldDB" id="A0A246WS20"/>
<reference evidence="3 4" key="1">
    <citation type="submission" date="2017-06" db="EMBL/GenBank/DDBJ databases">
        <title>Herbaspirillum phytohormonus sp. nov., isolated from the root nodule of Robinia pseudoacacia in lead-zinc mine.</title>
        <authorList>
            <person name="Fan M."/>
            <person name="Lin Y."/>
        </authorList>
    </citation>
    <scope>NUCLEOTIDE SEQUENCE [LARGE SCALE GENOMIC DNA]</scope>
    <source>
        <strain evidence="3 4">HZ10</strain>
    </source>
</reference>
<organism evidence="3 4">
    <name type="scientific">Herbaspirillum robiniae</name>
    <dbReference type="NCBI Taxonomy" id="2014887"/>
    <lineage>
        <taxon>Bacteria</taxon>
        <taxon>Pseudomonadati</taxon>
        <taxon>Pseudomonadota</taxon>
        <taxon>Betaproteobacteria</taxon>
        <taxon>Burkholderiales</taxon>
        <taxon>Oxalobacteraceae</taxon>
        <taxon>Herbaspirillum</taxon>
    </lineage>
</organism>
<sequence>MKHQTQIHSDAALDDHPDDRHAPEPGIRDDKLGDSRGKGRTGLRPGGLTDAEQMLEQENLKRTRD</sequence>
<comment type="caution">
    <text evidence="3">The sequence shown here is derived from an EMBL/GenBank/DDBJ whole genome shotgun (WGS) entry which is preliminary data.</text>
</comment>
<feature type="region of interest" description="Disordered" evidence="1">
    <location>
        <begin position="1"/>
        <end position="65"/>
    </location>
</feature>
<gene>
    <name evidence="3" type="ORF">CEJ42_14560</name>
    <name evidence="2" type="ORF">HNO84_08075</name>
</gene>
<name>A0A246WS20_9BURK</name>
<dbReference type="Proteomes" id="UP000197596">
    <property type="component" value="Unassembled WGS sequence"/>
</dbReference>
<evidence type="ECO:0000313" key="2">
    <source>
        <dbReference type="EMBL" id="NUU01551.1"/>
    </source>
</evidence>
<reference evidence="2 5" key="2">
    <citation type="journal article" date="2020" name="Front. Plant Sci.">
        <title>Isolation of Rhizosphere Bacteria That Improve Quality and Water Stress Tolerance in Greenhouse Ornamentals.</title>
        <authorList>
            <person name="Nordstedt N.P."/>
            <person name="Jones M.L."/>
        </authorList>
    </citation>
    <scope>NUCLEOTIDE SEQUENCE [LARGE SCALE GENOMIC DNA]</scope>
    <source>
        <strain evidence="2 5">C6C2</strain>
    </source>
</reference>
<dbReference type="EMBL" id="JABFMT010000006">
    <property type="protein sequence ID" value="NUU01551.1"/>
    <property type="molecule type" value="Genomic_DNA"/>
</dbReference>
<evidence type="ECO:0000313" key="5">
    <source>
        <dbReference type="Proteomes" id="UP000536746"/>
    </source>
</evidence>
<evidence type="ECO:0000313" key="4">
    <source>
        <dbReference type="Proteomes" id="UP000197596"/>
    </source>
</evidence>
<keyword evidence="5" id="KW-1185">Reference proteome</keyword>
<feature type="compositionally biased region" description="Basic and acidic residues" evidence="1">
    <location>
        <begin position="11"/>
        <end position="37"/>
    </location>
</feature>
<protein>
    <submittedName>
        <fullName evidence="3">Uncharacterized protein</fullName>
    </submittedName>
</protein>
<proteinExistence type="predicted"/>
<accession>A0A246WS20</accession>
<dbReference type="OrthoDB" id="8724398at2"/>
<dbReference type="EMBL" id="NJGU01000007">
    <property type="protein sequence ID" value="OWY28453.1"/>
    <property type="molecule type" value="Genomic_DNA"/>
</dbReference>
<evidence type="ECO:0000256" key="1">
    <source>
        <dbReference type="SAM" id="MobiDB-lite"/>
    </source>
</evidence>
<dbReference type="Proteomes" id="UP000536746">
    <property type="component" value="Unassembled WGS sequence"/>
</dbReference>
<evidence type="ECO:0000313" key="3">
    <source>
        <dbReference type="EMBL" id="OWY28453.1"/>
    </source>
</evidence>